<feature type="region of interest" description="Disordered" evidence="1">
    <location>
        <begin position="1"/>
        <end position="29"/>
    </location>
</feature>
<keyword evidence="3" id="KW-1185">Reference proteome</keyword>
<feature type="non-terminal residue" evidence="2">
    <location>
        <position position="1"/>
    </location>
</feature>
<gene>
    <name evidence="2" type="ORF">L1274_005969</name>
</gene>
<proteinExistence type="predicted"/>
<reference evidence="2" key="1">
    <citation type="submission" date="2022-03" db="EMBL/GenBank/DDBJ databases">
        <title>Genome Encyclopedia of Bacteria and Archaea VI: Functional Genomics of Type Strains.</title>
        <authorList>
            <person name="Whitman W."/>
        </authorList>
    </citation>
    <scope>NUCLEOTIDE SEQUENCE</scope>
    <source>
        <strain evidence="2">HSC-15S17</strain>
    </source>
</reference>
<dbReference type="EMBL" id="JALJZU010000016">
    <property type="protein sequence ID" value="MCP2012209.1"/>
    <property type="molecule type" value="Genomic_DNA"/>
</dbReference>
<evidence type="ECO:0000313" key="2">
    <source>
        <dbReference type="EMBL" id="MCP2012209.1"/>
    </source>
</evidence>
<sequence>QEGELEEMDGDDAAEGDAVTAEAVSECQT</sequence>
<evidence type="ECO:0000256" key="1">
    <source>
        <dbReference type="SAM" id="MobiDB-lite"/>
    </source>
</evidence>
<protein>
    <submittedName>
        <fullName evidence="2">Uncharacterized protein</fullName>
    </submittedName>
</protein>
<feature type="compositionally biased region" description="Acidic residues" evidence="1">
    <location>
        <begin position="1"/>
        <end position="15"/>
    </location>
</feature>
<comment type="caution">
    <text evidence="2">The sequence shown here is derived from an EMBL/GenBank/DDBJ whole genome shotgun (WGS) entry which is preliminary data.</text>
</comment>
<dbReference type="Proteomes" id="UP001162889">
    <property type="component" value="Unassembled WGS sequence"/>
</dbReference>
<accession>A0ABT1GT78</accession>
<name>A0ABT1GT78_9BURK</name>
<evidence type="ECO:0000313" key="3">
    <source>
        <dbReference type="Proteomes" id="UP001162889"/>
    </source>
</evidence>
<organism evidence="2 3">
    <name type="scientific">Duganella violaceipulchra</name>
    <dbReference type="NCBI Taxonomy" id="2849652"/>
    <lineage>
        <taxon>Bacteria</taxon>
        <taxon>Pseudomonadati</taxon>
        <taxon>Pseudomonadota</taxon>
        <taxon>Betaproteobacteria</taxon>
        <taxon>Burkholderiales</taxon>
        <taxon>Oxalobacteraceae</taxon>
        <taxon>Telluria group</taxon>
        <taxon>Duganella</taxon>
    </lineage>
</organism>